<evidence type="ECO:0000313" key="2">
    <source>
        <dbReference type="Proteomes" id="UP001064933"/>
    </source>
</evidence>
<dbReference type="Proteomes" id="UP001064933">
    <property type="component" value="Chromosome"/>
</dbReference>
<gene>
    <name evidence="1" type="ORF">N4261_00475</name>
</gene>
<dbReference type="RefSeq" id="WP_261758247.1">
    <property type="nucleotide sequence ID" value="NZ_CP104562.2"/>
</dbReference>
<dbReference type="EMBL" id="CP104562">
    <property type="protein sequence ID" value="UXH78453.1"/>
    <property type="molecule type" value="Genomic_DNA"/>
</dbReference>
<organism evidence="1 2">
    <name type="scientific">Roseateles amylovorans</name>
    <dbReference type="NCBI Taxonomy" id="2978473"/>
    <lineage>
        <taxon>Bacteria</taxon>
        <taxon>Pseudomonadati</taxon>
        <taxon>Pseudomonadota</taxon>
        <taxon>Betaproteobacteria</taxon>
        <taxon>Burkholderiales</taxon>
        <taxon>Sphaerotilaceae</taxon>
        <taxon>Roseateles</taxon>
    </lineage>
</organism>
<accession>A0ABY6B4I9</accession>
<name>A0ABY6B4I9_9BURK</name>
<reference evidence="1" key="1">
    <citation type="submission" date="2022-10" db="EMBL/GenBank/DDBJ databases">
        <title>Characterization and whole genome sequencing of a new Roseateles species, isolated from fresh water.</title>
        <authorList>
            <person name="Guliayeva D.Y."/>
            <person name="Akhremchuk A.E."/>
            <person name="Sikolenko M.A."/>
            <person name="Valentovich L.N."/>
            <person name="Sidarenka A.V."/>
        </authorList>
    </citation>
    <scope>NUCLEOTIDE SEQUENCE</scope>
    <source>
        <strain evidence="1">BIM B-1768</strain>
    </source>
</reference>
<keyword evidence="2" id="KW-1185">Reference proteome</keyword>
<protein>
    <submittedName>
        <fullName evidence="1">Uncharacterized protein</fullName>
    </submittedName>
</protein>
<sequence>MAYPDLGLTPADQQELLADFLPYADVVKLKPVAPAKTSGGRFGGLPEALAALVDLALQGGAQRLLSDREALRAWAARRRHPAARQLCAISDLSAWIQALSPSQREVVLC</sequence>
<evidence type="ECO:0000313" key="1">
    <source>
        <dbReference type="EMBL" id="UXH78453.1"/>
    </source>
</evidence>
<proteinExistence type="predicted"/>